<name>A0A135T4V3_9PEZI</name>
<dbReference type="OrthoDB" id="10344660at2759"/>
<keyword evidence="1" id="KW-0732">Signal</keyword>
<proteinExistence type="predicted"/>
<dbReference type="Proteomes" id="UP000070328">
    <property type="component" value="Unassembled WGS sequence"/>
</dbReference>
<dbReference type="AlphaFoldDB" id="A0A135T4V3"/>
<reference evidence="2 3" key="1">
    <citation type="submission" date="2014-02" db="EMBL/GenBank/DDBJ databases">
        <title>The genome sequence of Colletotrichum simmondsii CBS122122.</title>
        <authorList>
            <person name="Baroncelli R."/>
            <person name="Thon M.R."/>
        </authorList>
    </citation>
    <scope>NUCLEOTIDE SEQUENCE [LARGE SCALE GENOMIC DNA]</scope>
    <source>
        <strain evidence="2 3">CBS122122</strain>
    </source>
</reference>
<comment type="caution">
    <text evidence="2">The sequence shown here is derived from an EMBL/GenBank/DDBJ whole genome shotgun (WGS) entry which is preliminary data.</text>
</comment>
<feature type="chain" id="PRO_5007803137" description="Hydrophobin" evidence="1">
    <location>
        <begin position="17"/>
        <end position="109"/>
    </location>
</feature>
<keyword evidence="3" id="KW-1185">Reference proteome</keyword>
<evidence type="ECO:0000313" key="3">
    <source>
        <dbReference type="Proteomes" id="UP000070328"/>
    </source>
</evidence>
<organism evidence="2 3">
    <name type="scientific">Colletotrichum simmondsii</name>
    <dbReference type="NCBI Taxonomy" id="703756"/>
    <lineage>
        <taxon>Eukaryota</taxon>
        <taxon>Fungi</taxon>
        <taxon>Dikarya</taxon>
        <taxon>Ascomycota</taxon>
        <taxon>Pezizomycotina</taxon>
        <taxon>Sordariomycetes</taxon>
        <taxon>Hypocreomycetidae</taxon>
        <taxon>Glomerellales</taxon>
        <taxon>Glomerellaceae</taxon>
        <taxon>Colletotrichum</taxon>
        <taxon>Colletotrichum acutatum species complex</taxon>
    </lineage>
</organism>
<evidence type="ECO:0008006" key="4">
    <source>
        <dbReference type="Google" id="ProtNLM"/>
    </source>
</evidence>
<evidence type="ECO:0000313" key="2">
    <source>
        <dbReference type="EMBL" id="KXH43178.1"/>
    </source>
</evidence>
<accession>A0A135T4V3</accession>
<protein>
    <recommendedName>
        <fullName evidence="4">Hydrophobin</fullName>
    </recommendedName>
</protein>
<dbReference type="EMBL" id="JFBX01000288">
    <property type="protein sequence ID" value="KXH43178.1"/>
    <property type="molecule type" value="Genomic_DNA"/>
</dbReference>
<feature type="signal peptide" evidence="1">
    <location>
        <begin position="1"/>
        <end position="16"/>
    </location>
</feature>
<sequence>MKFRFIALLFAAAAAADDENTRWCNHGTSDPALTCDGGQFVYCCDQILNTMAEPERKQGFPVKRSCGRQGITCTVKNNAGAGLVGHAACVRTFTSHGHVNADPYTSAER</sequence>
<gene>
    <name evidence="2" type="ORF">CSIM01_10114</name>
</gene>
<evidence type="ECO:0000256" key="1">
    <source>
        <dbReference type="SAM" id="SignalP"/>
    </source>
</evidence>